<feature type="region of interest" description="Disordered" evidence="8">
    <location>
        <begin position="940"/>
        <end position="1007"/>
    </location>
</feature>
<name>A0A369JXU0_HYPMA</name>
<keyword evidence="7" id="KW-0648">Protein biosynthesis</keyword>
<dbReference type="InterPro" id="IPR016024">
    <property type="entry name" value="ARM-type_fold"/>
</dbReference>
<feature type="domain" description="MI" evidence="9">
    <location>
        <begin position="1484"/>
        <end position="1605"/>
    </location>
</feature>
<dbReference type="Gene3D" id="1.25.40.180">
    <property type="match status" value="2"/>
</dbReference>
<dbReference type="PANTHER" id="PTHR23253">
    <property type="entry name" value="EUKARYOTIC TRANSLATION INITIATION FACTOR 4 GAMMA"/>
    <property type="match status" value="1"/>
</dbReference>
<feature type="compositionally biased region" description="Pro residues" evidence="8">
    <location>
        <begin position="408"/>
        <end position="430"/>
    </location>
</feature>
<dbReference type="EMBL" id="LUEZ02000041">
    <property type="protein sequence ID" value="RDB25357.1"/>
    <property type="molecule type" value="Genomic_DNA"/>
</dbReference>
<feature type="compositionally biased region" description="Low complexity" evidence="8">
    <location>
        <begin position="105"/>
        <end position="122"/>
    </location>
</feature>
<dbReference type="InterPro" id="IPR036211">
    <property type="entry name" value="eIF4G_eIF4E-bd_sf"/>
</dbReference>
<feature type="region of interest" description="Disordered" evidence="8">
    <location>
        <begin position="1326"/>
        <end position="1420"/>
    </location>
</feature>
<sequence length="1615" mass="174598">MGRAVWTVCARGARGPSDRHLSAGSLLPASEASSFRLTSSCFLACWQVIFDDPPRAIQSSQLTSKKSIIIREFSLSEHNSMSKSSTATAPKTTQLPTKSAWSKGPPQSTSTPTPRSQSPAPSVSAHPTHSRRPSTLGQGVPIKDGVSVPRSNVGAVKQGSAVTFGSIDDVSAPISSSPAAAPPIKSEGVRSFGSVPAGPVGHVNGKSSISSRPSLAPSSSSTPPASVPATPHKPAKMDILKMFQNPSSAPSTSSTPPDTSSPSLRPSNLPSQSSTQHQPGQGPPSQPSQLSSHPYAPFVPGAGRPQQQNSGPGGGAPRSPGYSRQMPNGSGPRPQGGPNGGPSQISPGLSSPRLGSHPHPGPPSGMPPTSSMQPQMQPQMPVPGWPGYFYQGMPEQQPYMQYQSWYPMPQPIPPQPQHPHPHHPPPPGGPHGPHTGIPMSPRTQPPTLPPGTPTQTHAVPSAIHVSHQPPPHPHSHSTSNSISITSPPPTPSTATTPRLNANSSAFIPGAGVRPAAKVVLKNAEGVEVPLSTVAGSTAPSSSTGTSSPARSGFRQGSPNATMTPPRRPASIRLETEEQQRKRRAAEEEQEKEKAKAKTEAEEKVRKEKEEKERLEKEAEEKKKREEEEKEAERLRAEEEEKEKERERKEAEEKERVKKEEERERVKKEEEEKERLRKEEEEGRKLKAEEAEKEKERLRLAEEEERRKNEEAEKERLRLEEEEAAKASAAAVASVAPEPKAISEPAKEEGELPQSEEPEEIIELVSNEVTLAAIVSEAKKQRPLRLDLSSTKNAVVAPLPSALATARNIEDLDAIKYPEGIMSPKMELNKNVKDGKFRYDRDFLLQFMAVCKEKPDMLPPLDAIGLEPIDQSSLQMSRGGSGRHRQGSGAVAPSRQASVGLGFSSGFGKSGAANPFSMGNFGSASKLSSDERFSLASGTRAASIGGAPMPFGRPSPMQRSASQGGPGGAPMASNRTRSKRGEKRTDGNKAGGQQHGGGYGHGQSSMGQTMSMESVAPLQATANRWDRKAVSAVDPDSPEIVDRKVKGLLNKLSMEKFDSISDQIIAWANKSEKEKDGRTLIQVIRLVFEKATDEATWSEMYARLCRKMMERISPQVQDDGIKNAEGKPITGGQLFRKYLLNRCQEDFERGWVAKEATAAAAATKAMEDQAAKAAHEKSKEGGEGEGDEIVLYSDEYYAAQKAKRQGLGLIKFIGELFKLQMLTERIMHECVKKLLGNVENPEEEEIESLCKLLTTVGGILDTPKARAHMDVYFSRMKELTKSPNVGSRMQFMLQDVIELRERKWVTRNIVAAPTTIAQIHEAAAKEKAAQEKESYQRQISMSRGGSRRGGDRGGDFSQVGPDGWAVAGGNGPPRPPPKAGDLSNFGKITKNTAMTFGPSSVFAGKKDSKRESISRTNSNSNMFSMLSQNAEPSAEPKAPEPAAQRKRLVLQPRSKPTADEQETAAHKSESENEEEETSAEMTEEQATTKIKEDSKEFFAVRNLDEAEVYLTDLPAAHHFRLVDKFTSTAVESKETDAQLVADFFARAVSKELCSAAAFEEGFVPTAEIIGDIAIDAPKAFNLFALIVKAAGLDEERRTRLASKAEFDSEKLLALLS</sequence>
<evidence type="ECO:0000259" key="9">
    <source>
        <dbReference type="PROSITE" id="PS51366"/>
    </source>
</evidence>
<evidence type="ECO:0000256" key="7">
    <source>
        <dbReference type="ARBA" id="ARBA00022917"/>
    </source>
</evidence>
<keyword evidence="3" id="KW-0963">Cytoplasm</keyword>
<comment type="caution">
    <text evidence="10">The sequence shown here is derived from an EMBL/GenBank/DDBJ whole genome shotgun (WGS) entry which is preliminary data.</text>
</comment>
<feature type="compositionally biased region" description="Low complexity" evidence="8">
    <location>
        <begin position="317"/>
        <end position="333"/>
    </location>
</feature>
<feature type="region of interest" description="Disordered" evidence="8">
    <location>
        <begin position="528"/>
        <end position="756"/>
    </location>
</feature>
<feature type="compositionally biased region" description="Low complexity" evidence="8">
    <location>
        <begin position="81"/>
        <end position="93"/>
    </location>
</feature>
<dbReference type="Gene3D" id="1.20.970.30">
    <property type="entry name" value="eIF4G, eIF4E-binding domain"/>
    <property type="match status" value="1"/>
</dbReference>
<feature type="region of interest" description="Disordered" evidence="8">
    <location>
        <begin position="872"/>
        <end position="895"/>
    </location>
</feature>
<dbReference type="OrthoDB" id="514777at2759"/>
<dbReference type="STRING" id="39966.A0A369JXU0"/>
<organism evidence="10 11">
    <name type="scientific">Hypsizygus marmoreus</name>
    <name type="common">White beech mushroom</name>
    <name type="synonym">Agaricus marmoreus</name>
    <dbReference type="NCBI Taxonomy" id="39966"/>
    <lineage>
        <taxon>Eukaryota</taxon>
        <taxon>Fungi</taxon>
        <taxon>Dikarya</taxon>
        <taxon>Basidiomycota</taxon>
        <taxon>Agaricomycotina</taxon>
        <taxon>Agaricomycetes</taxon>
        <taxon>Agaricomycetidae</taxon>
        <taxon>Agaricales</taxon>
        <taxon>Tricholomatineae</taxon>
        <taxon>Lyophyllaceae</taxon>
        <taxon>Hypsizygus</taxon>
    </lineage>
</organism>
<dbReference type="InterPro" id="IPR022745">
    <property type="entry name" value="eIF4G1_eIF4E-bd"/>
</dbReference>
<feature type="compositionally biased region" description="Low complexity" evidence="8">
    <location>
        <begin position="207"/>
        <end position="230"/>
    </location>
</feature>
<evidence type="ECO:0000256" key="2">
    <source>
        <dbReference type="ARBA" id="ARBA00005775"/>
    </source>
</evidence>
<dbReference type="SUPFAM" id="SSF48371">
    <property type="entry name" value="ARM repeat"/>
    <property type="match status" value="2"/>
</dbReference>
<dbReference type="InterPro" id="IPR003891">
    <property type="entry name" value="Initiation_fac_eIF4g_MI"/>
</dbReference>
<feature type="compositionally biased region" description="Low complexity" evidence="8">
    <location>
        <begin position="432"/>
        <end position="442"/>
    </location>
</feature>
<evidence type="ECO:0000313" key="11">
    <source>
        <dbReference type="Proteomes" id="UP000076154"/>
    </source>
</evidence>
<protein>
    <submittedName>
        <fullName evidence="10">Eukaryotic translation initiation factor 4 gamma</fullName>
    </submittedName>
</protein>
<feature type="compositionally biased region" description="Low complexity" evidence="8">
    <location>
        <begin position="367"/>
        <end position="379"/>
    </location>
</feature>
<dbReference type="Pfam" id="PF02854">
    <property type="entry name" value="MIF4G"/>
    <property type="match status" value="1"/>
</dbReference>
<feature type="compositionally biased region" description="Low complexity" evidence="8">
    <location>
        <begin position="476"/>
        <end position="485"/>
    </location>
</feature>
<keyword evidence="4 10" id="KW-0396">Initiation factor</keyword>
<dbReference type="PROSITE" id="PS51366">
    <property type="entry name" value="MI"/>
    <property type="match status" value="1"/>
</dbReference>
<dbReference type="SMART" id="SM00543">
    <property type="entry name" value="MIF4G"/>
    <property type="match status" value="1"/>
</dbReference>
<evidence type="ECO:0000256" key="5">
    <source>
        <dbReference type="ARBA" id="ARBA00022553"/>
    </source>
</evidence>
<dbReference type="GO" id="GO:0010494">
    <property type="term" value="C:cytoplasmic stress granule"/>
    <property type="evidence" value="ECO:0007669"/>
    <property type="project" value="UniProtKB-ARBA"/>
</dbReference>
<dbReference type="InParanoid" id="A0A369JXU0"/>
<feature type="compositionally biased region" description="Low complexity" evidence="8">
    <location>
        <begin position="725"/>
        <end position="735"/>
    </location>
</feature>
<keyword evidence="5" id="KW-0597">Phosphoprotein</keyword>
<dbReference type="GO" id="GO:0003743">
    <property type="term" value="F:translation initiation factor activity"/>
    <property type="evidence" value="ECO:0007669"/>
    <property type="project" value="UniProtKB-KW"/>
</dbReference>
<gene>
    <name evidence="10" type="primary">tif471</name>
    <name evidence="10" type="ORF">Hypma_007617</name>
</gene>
<accession>A0A369JXU0</accession>
<dbReference type="Proteomes" id="UP000076154">
    <property type="component" value="Unassembled WGS sequence"/>
</dbReference>
<feature type="compositionally biased region" description="Polar residues" evidence="8">
    <location>
        <begin position="1388"/>
        <end position="1397"/>
    </location>
</feature>
<keyword evidence="6" id="KW-0694">RNA-binding</keyword>
<dbReference type="FunFam" id="1.25.40.180:FF:000020">
    <property type="entry name" value="Eukaryotic translation initiation factor subunit"/>
    <property type="match status" value="1"/>
</dbReference>
<reference evidence="10" key="1">
    <citation type="submission" date="2018-04" db="EMBL/GenBank/DDBJ databases">
        <title>Whole genome sequencing of Hypsizygus marmoreus.</title>
        <authorList>
            <person name="Choi I.-G."/>
            <person name="Min B."/>
            <person name="Kim J.-G."/>
            <person name="Kim S."/>
            <person name="Oh Y.-L."/>
            <person name="Kong W.-S."/>
            <person name="Park H."/>
            <person name="Jeong J."/>
            <person name="Song E.-S."/>
        </authorList>
    </citation>
    <scope>NUCLEOTIDE SEQUENCE [LARGE SCALE GENOMIC DNA]</scope>
    <source>
        <strain evidence="10">51987-8</strain>
    </source>
</reference>
<feature type="region of interest" description="Disordered" evidence="8">
    <location>
        <begin position="79"/>
        <end position="151"/>
    </location>
</feature>
<dbReference type="Pfam" id="PF12152">
    <property type="entry name" value="eIF_4G1"/>
    <property type="match status" value="1"/>
</dbReference>
<comment type="subcellular location">
    <subcellularLocation>
        <location evidence="1">Cytoplasm</location>
    </subcellularLocation>
</comment>
<comment type="similarity">
    <text evidence="2">Belongs to the eukaryotic initiation factor 4G family.</text>
</comment>
<feature type="region of interest" description="Disordered" evidence="8">
    <location>
        <begin position="190"/>
        <end position="508"/>
    </location>
</feature>
<dbReference type="SUPFAM" id="SSF101489">
    <property type="entry name" value="Eukaryotic initiation factor 4f subunit eIF4g, eIF4e-binding domain"/>
    <property type="match status" value="1"/>
</dbReference>
<dbReference type="Pfam" id="PF02847">
    <property type="entry name" value="MA3"/>
    <property type="match status" value="1"/>
</dbReference>
<feature type="compositionally biased region" description="Basic and acidic residues" evidence="8">
    <location>
        <begin position="573"/>
        <end position="718"/>
    </location>
</feature>
<dbReference type="PANTHER" id="PTHR23253:SF9">
    <property type="entry name" value="EUKARYOTIC TRANSLATION INITIATION FACTOR 4 GAMMA 2"/>
    <property type="match status" value="1"/>
</dbReference>
<dbReference type="InterPro" id="IPR003890">
    <property type="entry name" value="MIF4G-like_typ-3"/>
</dbReference>
<evidence type="ECO:0000256" key="3">
    <source>
        <dbReference type="ARBA" id="ARBA00022490"/>
    </source>
</evidence>
<feature type="region of interest" description="Disordered" evidence="8">
    <location>
        <begin position="1448"/>
        <end position="1489"/>
    </location>
</feature>
<feature type="compositionally biased region" description="Basic and acidic residues" evidence="8">
    <location>
        <begin position="1403"/>
        <end position="1412"/>
    </location>
</feature>
<feature type="compositionally biased region" description="Acidic residues" evidence="8">
    <location>
        <begin position="1470"/>
        <end position="1482"/>
    </location>
</feature>
<feature type="compositionally biased region" description="Low complexity" evidence="8">
    <location>
        <begin position="246"/>
        <end position="280"/>
    </location>
</feature>
<dbReference type="GO" id="GO:0016281">
    <property type="term" value="C:eukaryotic translation initiation factor 4F complex"/>
    <property type="evidence" value="ECO:0007669"/>
    <property type="project" value="TreeGrafter"/>
</dbReference>
<feature type="compositionally biased region" description="Gly residues" evidence="8">
    <location>
        <begin position="988"/>
        <end position="1000"/>
    </location>
</feature>
<proteinExistence type="inferred from homology"/>
<feature type="compositionally biased region" description="Pro residues" evidence="8">
    <location>
        <begin position="443"/>
        <end position="452"/>
    </location>
</feature>
<dbReference type="GO" id="GO:0003729">
    <property type="term" value="F:mRNA binding"/>
    <property type="evidence" value="ECO:0007669"/>
    <property type="project" value="TreeGrafter"/>
</dbReference>
<feature type="compositionally biased region" description="Low complexity" evidence="8">
    <location>
        <begin position="341"/>
        <end position="358"/>
    </location>
</feature>
<evidence type="ECO:0000256" key="8">
    <source>
        <dbReference type="SAM" id="MobiDB-lite"/>
    </source>
</evidence>
<evidence type="ECO:0000256" key="6">
    <source>
        <dbReference type="ARBA" id="ARBA00022884"/>
    </source>
</evidence>
<evidence type="ECO:0000256" key="1">
    <source>
        <dbReference type="ARBA" id="ARBA00004496"/>
    </source>
</evidence>
<feature type="compositionally biased region" description="Low complexity" evidence="8">
    <location>
        <begin position="531"/>
        <end position="552"/>
    </location>
</feature>
<evidence type="ECO:0000313" key="10">
    <source>
        <dbReference type="EMBL" id="RDB25357.1"/>
    </source>
</evidence>
<keyword evidence="11" id="KW-1185">Reference proteome</keyword>
<evidence type="ECO:0000256" key="4">
    <source>
        <dbReference type="ARBA" id="ARBA00022540"/>
    </source>
</evidence>